<dbReference type="EMBL" id="JPFK01000005">
    <property type="protein sequence ID" value="KFB01480.1"/>
    <property type="molecule type" value="Genomic_DNA"/>
</dbReference>
<dbReference type="Proteomes" id="UP000028521">
    <property type="component" value="Unassembled WGS sequence"/>
</dbReference>
<protein>
    <submittedName>
        <fullName evidence="3">Uncharacterized protein</fullName>
    </submittedName>
</protein>
<reference evidence="3 4" key="1">
    <citation type="journal article" date="2014" name="Genome Announc.">
        <title>Draft Genome Sequence of the Algicidal Bacterium Mangrovimonas yunxiaonensis Strain LY01.</title>
        <authorList>
            <person name="Li Y."/>
            <person name="Zhu H."/>
            <person name="Li C."/>
            <person name="Zhang H."/>
            <person name="Chen Z."/>
            <person name="Zheng W."/>
            <person name="Xu H."/>
            <person name="Zheng T."/>
        </authorList>
    </citation>
    <scope>NUCLEOTIDE SEQUENCE [LARGE SCALE GENOMIC DNA]</scope>
    <source>
        <strain evidence="3 4">LY01</strain>
    </source>
</reference>
<reference evidence="4" key="2">
    <citation type="submission" date="2014-07" db="EMBL/GenBank/DDBJ databases">
        <title>Genome sequence of Mangrovimonas yunxiaonensis.</title>
        <authorList>
            <person name="Li Y."/>
            <person name="Zheng T."/>
        </authorList>
    </citation>
    <scope>NUCLEOTIDE SEQUENCE [LARGE SCALE GENOMIC DNA]</scope>
    <source>
        <strain evidence="4">LY01</strain>
    </source>
</reference>
<dbReference type="STRING" id="1197477.IA57_06525"/>
<evidence type="ECO:0000313" key="4">
    <source>
        <dbReference type="Proteomes" id="UP000028521"/>
    </source>
</evidence>
<dbReference type="SUPFAM" id="SSF103657">
    <property type="entry name" value="BAR/IMD domain-like"/>
    <property type="match status" value="1"/>
</dbReference>
<dbReference type="OrthoDB" id="1450963at2"/>
<sequence length="167" mass="19106">MKKLVFLGLFSAISMVATAQTTGANPDVTYTVKENRIFIGEDDVTDTLSLERKDAILAAHNEQEKQQLLQDAEKALEETKAQAEKEQKRLEKAHKKALKEQKKAEKALKKQEKAKKNYSKAKEKYEAATRKYNKLKKRGDLSPNDEAKWLDKMEKLKGKLDKATRKL</sequence>
<evidence type="ECO:0000256" key="2">
    <source>
        <dbReference type="SAM" id="SignalP"/>
    </source>
</evidence>
<dbReference type="AlphaFoldDB" id="A0A084TL94"/>
<feature type="region of interest" description="Disordered" evidence="1">
    <location>
        <begin position="78"/>
        <end position="125"/>
    </location>
</feature>
<evidence type="ECO:0000256" key="1">
    <source>
        <dbReference type="SAM" id="MobiDB-lite"/>
    </source>
</evidence>
<name>A0A084TL94_9FLAO</name>
<keyword evidence="2" id="KW-0732">Signal</keyword>
<keyword evidence="4" id="KW-1185">Reference proteome</keyword>
<feature type="signal peptide" evidence="2">
    <location>
        <begin position="1"/>
        <end position="19"/>
    </location>
</feature>
<evidence type="ECO:0000313" key="3">
    <source>
        <dbReference type="EMBL" id="KFB01480.1"/>
    </source>
</evidence>
<organism evidence="3 4">
    <name type="scientific">Mangrovimonas yunxiaonensis</name>
    <dbReference type="NCBI Taxonomy" id="1197477"/>
    <lineage>
        <taxon>Bacteria</taxon>
        <taxon>Pseudomonadati</taxon>
        <taxon>Bacteroidota</taxon>
        <taxon>Flavobacteriia</taxon>
        <taxon>Flavobacteriales</taxon>
        <taxon>Flavobacteriaceae</taxon>
        <taxon>Mangrovimonas</taxon>
    </lineage>
</organism>
<proteinExistence type="predicted"/>
<dbReference type="InterPro" id="IPR027267">
    <property type="entry name" value="AH/BAR_dom_sf"/>
</dbReference>
<comment type="caution">
    <text evidence="3">The sequence shown here is derived from an EMBL/GenBank/DDBJ whole genome shotgun (WGS) entry which is preliminary data.</text>
</comment>
<feature type="compositionally biased region" description="Basic and acidic residues" evidence="1">
    <location>
        <begin position="98"/>
        <end position="125"/>
    </location>
</feature>
<dbReference type="eggNOG" id="ENOG50335BU">
    <property type="taxonomic scope" value="Bacteria"/>
</dbReference>
<feature type="chain" id="PRO_5001782922" evidence="2">
    <location>
        <begin position="20"/>
        <end position="167"/>
    </location>
</feature>
<feature type="compositionally biased region" description="Basic and acidic residues" evidence="1">
    <location>
        <begin position="78"/>
        <end position="90"/>
    </location>
</feature>
<gene>
    <name evidence="3" type="ORF">IA57_06525</name>
</gene>
<dbReference type="RefSeq" id="WP_036120759.1">
    <property type="nucleotide sequence ID" value="NZ_BMET01000001.1"/>
</dbReference>
<accession>A0A084TL94</accession>